<dbReference type="EMBL" id="KZ772712">
    <property type="protein sequence ID" value="PTQ40474.1"/>
    <property type="molecule type" value="Genomic_DNA"/>
</dbReference>
<name>A0A2R6X2Z1_MARPO</name>
<accession>A0A2R6X2Z1</accession>
<dbReference type="AlphaFoldDB" id="A0A2R6X2Z1"/>
<organism evidence="1 2">
    <name type="scientific">Marchantia polymorpha</name>
    <name type="common">Common liverwort</name>
    <name type="synonym">Marchantia aquatica</name>
    <dbReference type="NCBI Taxonomy" id="3197"/>
    <lineage>
        <taxon>Eukaryota</taxon>
        <taxon>Viridiplantae</taxon>
        <taxon>Streptophyta</taxon>
        <taxon>Embryophyta</taxon>
        <taxon>Marchantiophyta</taxon>
        <taxon>Marchantiopsida</taxon>
        <taxon>Marchantiidae</taxon>
        <taxon>Marchantiales</taxon>
        <taxon>Marchantiaceae</taxon>
        <taxon>Marchantia</taxon>
    </lineage>
</organism>
<keyword evidence="2" id="KW-1185">Reference proteome</keyword>
<dbReference type="Gramene" id="Mp2g20770.1">
    <property type="protein sequence ID" value="Mp2g20770.1.cds1"/>
    <property type="gene ID" value="Mp2g20770"/>
</dbReference>
<dbReference type="Proteomes" id="UP000244005">
    <property type="component" value="Unassembled WGS sequence"/>
</dbReference>
<evidence type="ECO:0000313" key="2">
    <source>
        <dbReference type="Proteomes" id="UP000244005"/>
    </source>
</evidence>
<gene>
    <name evidence="1" type="ORF">MARPO_0040s0136</name>
</gene>
<reference evidence="2" key="1">
    <citation type="journal article" date="2017" name="Cell">
        <title>Insights into land plant evolution garnered from the Marchantia polymorpha genome.</title>
        <authorList>
            <person name="Bowman J.L."/>
            <person name="Kohchi T."/>
            <person name="Yamato K.T."/>
            <person name="Jenkins J."/>
            <person name="Shu S."/>
            <person name="Ishizaki K."/>
            <person name="Yamaoka S."/>
            <person name="Nishihama R."/>
            <person name="Nakamura Y."/>
            <person name="Berger F."/>
            <person name="Adam C."/>
            <person name="Aki S.S."/>
            <person name="Althoff F."/>
            <person name="Araki T."/>
            <person name="Arteaga-Vazquez M.A."/>
            <person name="Balasubrmanian S."/>
            <person name="Barry K."/>
            <person name="Bauer D."/>
            <person name="Boehm C.R."/>
            <person name="Briginshaw L."/>
            <person name="Caballero-Perez J."/>
            <person name="Catarino B."/>
            <person name="Chen F."/>
            <person name="Chiyoda S."/>
            <person name="Chovatia M."/>
            <person name="Davies K.M."/>
            <person name="Delmans M."/>
            <person name="Demura T."/>
            <person name="Dierschke T."/>
            <person name="Dolan L."/>
            <person name="Dorantes-Acosta A.E."/>
            <person name="Eklund D.M."/>
            <person name="Florent S.N."/>
            <person name="Flores-Sandoval E."/>
            <person name="Fujiyama A."/>
            <person name="Fukuzawa H."/>
            <person name="Galik B."/>
            <person name="Grimanelli D."/>
            <person name="Grimwood J."/>
            <person name="Grossniklaus U."/>
            <person name="Hamada T."/>
            <person name="Haseloff J."/>
            <person name="Hetherington A.J."/>
            <person name="Higo A."/>
            <person name="Hirakawa Y."/>
            <person name="Hundley H.N."/>
            <person name="Ikeda Y."/>
            <person name="Inoue K."/>
            <person name="Inoue S.I."/>
            <person name="Ishida S."/>
            <person name="Jia Q."/>
            <person name="Kakita M."/>
            <person name="Kanazawa T."/>
            <person name="Kawai Y."/>
            <person name="Kawashima T."/>
            <person name="Kennedy M."/>
            <person name="Kinose K."/>
            <person name="Kinoshita T."/>
            <person name="Kohara Y."/>
            <person name="Koide E."/>
            <person name="Komatsu K."/>
            <person name="Kopischke S."/>
            <person name="Kubo M."/>
            <person name="Kyozuka J."/>
            <person name="Lagercrantz U."/>
            <person name="Lin S.S."/>
            <person name="Lindquist E."/>
            <person name="Lipzen A.M."/>
            <person name="Lu C.W."/>
            <person name="De Luna E."/>
            <person name="Martienssen R.A."/>
            <person name="Minamino N."/>
            <person name="Mizutani M."/>
            <person name="Mizutani M."/>
            <person name="Mochizuki N."/>
            <person name="Monte I."/>
            <person name="Mosher R."/>
            <person name="Nagasaki H."/>
            <person name="Nakagami H."/>
            <person name="Naramoto S."/>
            <person name="Nishitani K."/>
            <person name="Ohtani M."/>
            <person name="Okamoto T."/>
            <person name="Okumura M."/>
            <person name="Phillips J."/>
            <person name="Pollak B."/>
            <person name="Reinders A."/>
            <person name="Rovekamp M."/>
            <person name="Sano R."/>
            <person name="Sawa S."/>
            <person name="Schmid M.W."/>
            <person name="Shirakawa M."/>
            <person name="Solano R."/>
            <person name="Spunde A."/>
            <person name="Suetsugu N."/>
            <person name="Sugano S."/>
            <person name="Sugiyama A."/>
            <person name="Sun R."/>
            <person name="Suzuki Y."/>
            <person name="Takenaka M."/>
            <person name="Takezawa D."/>
            <person name="Tomogane H."/>
            <person name="Tsuzuki M."/>
            <person name="Ueda T."/>
            <person name="Umeda M."/>
            <person name="Ward J.M."/>
            <person name="Watanabe Y."/>
            <person name="Yazaki K."/>
            <person name="Yokoyama R."/>
            <person name="Yoshitake Y."/>
            <person name="Yotsui I."/>
            <person name="Zachgo S."/>
            <person name="Schmutz J."/>
        </authorList>
    </citation>
    <scope>NUCLEOTIDE SEQUENCE [LARGE SCALE GENOMIC DNA]</scope>
    <source>
        <strain evidence="2">Tak-1</strain>
    </source>
</reference>
<evidence type="ECO:0000313" key="1">
    <source>
        <dbReference type="EMBL" id="PTQ40474.1"/>
    </source>
</evidence>
<protein>
    <submittedName>
        <fullName evidence="1">Uncharacterized protein</fullName>
    </submittedName>
</protein>
<proteinExistence type="predicted"/>
<sequence length="89" mass="10190">MSSPCPLALHARITSEFSSGVSEFQFRRPCHGCHCEDHFCLLARWCLLVLIRVTIMKHENVFFRYALLPFGNSHSLSRFSGPKGIYICD</sequence>